<name>B8CLD4_SHEPW</name>
<dbReference type="KEGG" id="swp:swp_1686"/>
<organism evidence="1 2">
    <name type="scientific">Shewanella piezotolerans (strain WP3 / JCM 13877)</name>
    <dbReference type="NCBI Taxonomy" id="225849"/>
    <lineage>
        <taxon>Bacteria</taxon>
        <taxon>Pseudomonadati</taxon>
        <taxon>Pseudomonadota</taxon>
        <taxon>Gammaproteobacteria</taxon>
        <taxon>Alteromonadales</taxon>
        <taxon>Shewanellaceae</taxon>
        <taxon>Shewanella</taxon>
    </lineage>
</organism>
<dbReference type="EMBL" id="CP000472">
    <property type="protein sequence ID" value="ACJ28460.1"/>
    <property type="molecule type" value="Genomic_DNA"/>
</dbReference>
<dbReference type="AlphaFoldDB" id="B8CLD4"/>
<dbReference type="HOGENOM" id="CLU_3316882_0_0_6"/>
<dbReference type="Proteomes" id="UP000000753">
    <property type="component" value="Chromosome"/>
</dbReference>
<reference evidence="1 2" key="1">
    <citation type="journal article" date="2008" name="PLoS ONE">
        <title>Environmental adaptation: genomic analysis of the piezotolerant and psychrotolerant deep-sea iron reducing bacterium Shewanella piezotolerans WP3.</title>
        <authorList>
            <person name="Wang F."/>
            <person name="Wang J."/>
            <person name="Jian H."/>
            <person name="Zhang B."/>
            <person name="Li S."/>
            <person name="Wang F."/>
            <person name="Zeng X."/>
            <person name="Gao L."/>
            <person name="Bartlett D.H."/>
            <person name="Yu J."/>
            <person name="Hu S."/>
            <person name="Xiao X."/>
        </authorList>
    </citation>
    <scope>NUCLEOTIDE SEQUENCE [LARGE SCALE GENOMIC DNA]</scope>
    <source>
        <strain evidence="2">WP3 / JCM 13877</strain>
    </source>
</reference>
<evidence type="ECO:0000313" key="2">
    <source>
        <dbReference type="Proteomes" id="UP000000753"/>
    </source>
</evidence>
<sequence length="39" mass="4246">MSVNFDLNSNVLALGDNPSSLWPLAVFCGYKKTNLVIGF</sequence>
<proteinExistence type="predicted"/>
<evidence type="ECO:0000313" key="1">
    <source>
        <dbReference type="EMBL" id="ACJ28460.1"/>
    </source>
</evidence>
<keyword evidence="2" id="KW-1185">Reference proteome</keyword>
<gene>
    <name evidence="1" type="ordered locus">swp_1686</name>
</gene>
<accession>B8CLD4</accession>
<protein>
    <submittedName>
        <fullName evidence="1">Uncharacterized protein</fullName>
    </submittedName>
</protein>